<keyword evidence="2" id="KW-1185">Reference proteome</keyword>
<dbReference type="Proteomes" id="UP000054166">
    <property type="component" value="Unassembled WGS sequence"/>
</dbReference>
<dbReference type="InParanoid" id="A0A0C3FPQ2"/>
<sequence length="64" mass="6901">MKFTDKALTDSSPDSAEQAVYTSASAIGVLRASTCGHAEEFKALRCSNGSGERKRLKAINERTH</sequence>
<name>A0A0C3FPQ2_PILCF</name>
<dbReference type="AlphaFoldDB" id="A0A0C3FPQ2"/>
<proteinExistence type="predicted"/>
<accession>A0A0C3FPQ2</accession>
<evidence type="ECO:0000313" key="1">
    <source>
        <dbReference type="EMBL" id="KIM81689.1"/>
    </source>
</evidence>
<dbReference type="HOGENOM" id="CLU_2868476_0_0_1"/>
<protein>
    <submittedName>
        <fullName evidence="1">Uncharacterized protein</fullName>
    </submittedName>
</protein>
<evidence type="ECO:0000313" key="2">
    <source>
        <dbReference type="Proteomes" id="UP000054166"/>
    </source>
</evidence>
<gene>
    <name evidence="1" type="ORF">PILCRDRAFT_821038</name>
</gene>
<reference evidence="1 2" key="1">
    <citation type="submission" date="2014-04" db="EMBL/GenBank/DDBJ databases">
        <authorList>
            <consortium name="DOE Joint Genome Institute"/>
            <person name="Kuo A."/>
            <person name="Tarkka M."/>
            <person name="Buscot F."/>
            <person name="Kohler A."/>
            <person name="Nagy L.G."/>
            <person name="Floudas D."/>
            <person name="Copeland A."/>
            <person name="Barry K.W."/>
            <person name="Cichocki N."/>
            <person name="Veneault-Fourrey C."/>
            <person name="LaButti K."/>
            <person name="Lindquist E.A."/>
            <person name="Lipzen A."/>
            <person name="Lundell T."/>
            <person name="Morin E."/>
            <person name="Murat C."/>
            <person name="Sun H."/>
            <person name="Tunlid A."/>
            <person name="Henrissat B."/>
            <person name="Grigoriev I.V."/>
            <person name="Hibbett D.S."/>
            <person name="Martin F."/>
            <person name="Nordberg H.P."/>
            <person name="Cantor M.N."/>
            <person name="Hua S.X."/>
        </authorList>
    </citation>
    <scope>NUCLEOTIDE SEQUENCE [LARGE SCALE GENOMIC DNA]</scope>
    <source>
        <strain evidence="1 2">F 1598</strain>
    </source>
</reference>
<reference evidence="2" key="2">
    <citation type="submission" date="2015-01" db="EMBL/GenBank/DDBJ databases">
        <title>Evolutionary Origins and Diversification of the Mycorrhizal Mutualists.</title>
        <authorList>
            <consortium name="DOE Joint Genome Institute"/>
            <consortium name="Mycorrhizal Genomics Consortium"/>
            <person name="Kohler A."/>
            <person name="Kuo A."/>
            <person name="Nagy L.G."/>
            <person name="Floudas D."/>
            <person name="Copeland A."/>
            <person name="Barry K.W."/>
            <person name="Cichocki N."/>
            <person name="Veneault-Fourrey C."/>
            <person name="LaButti K."/>
            <person name="Lindquist E.A."/>
            <person name="Lipzen A."/>
            <person name="Lundell T."/>
            <person name="Morin E."/>
            <person name="Murat C."/>
            <person name="Riley R."/>
            <person name="Ohm R."/>
            <person name="Sun H."/>
            <person name="Tunlid A."/>
            <person name="Henrissat B."/>
            <person name="Grigoriev I.V."/>
            <person name="Hibbett D.S."/>
            <person name="Martin F."/>
        </authorList>
    </citation>
    <scope>NUCLEOTIDE SEQUENCE [LARGE SCALE GENOMIC DNA]</scope>
    <source>
        <strain evidence="2">F 1598</strain>
    </source>
</reference>
<organism evidence="1 2">
    <name type="scientific">Piloderma croceum (strain F 1598)</name>
    <dbReference type="NCBI Taxonomy" id="765440"/>
    <lineage>
        <taxon>Eukaryota</taxon>
        <taxon>Fungi</taxon>
        <taxon>Dikarya</taxon>
        <taxon>Basidiomycota</taxon>
        <taxon>Agaricomycotina</taxon>
        <taxon>Agaricomycetes</taxon>
        <taxon>Agaricomycetidae</taxon>
        <taxon>Atheliales</taxon>
        <taxon>Atheliaceae</taxon>
        <taxon>Piloderma</taxon>
    </lineage>
</organism>
<dbReference type="EMBL" id="KN832997">
    <property type="protein sequence ID" value="KIM81689.1"/>
    <property type="molecule type" value="Genomic_DNA"/>
</dbReference>